<dbReference type="GO" id="GO:0003713">
    <property type="term" value="F:transcription coactivator activity"/>
    <property type="evidence" value="ECO:0007669"/>
    <property type="project" value="TreeGrafter"/>
</dbReference>
<accession>A0A0L7KPV8</accession>
<reference evidence="2 3" key="1">
    <citation type="journal article" date="2015" name="Genome Biol. Evol.">
        <title>The genome of winter moth (Operophtera brumata) provides a genomic perspective on sexual dimorphism and phenology.</title>
        <authorList>
            <person name="Derks M.F."/>
            <person name="Smit S."/>
            <person name="Salis L."/>
            <person name="Schijlen E."/>
            <person name="Bossers A."/>
            <person name="Mateman C."/>
            <person name="Pijl A.S."/>
            <person name="de Ridder D."/>
            <person name="Groenen M.A."/>
            <person name="Visser M.E."/>
            <person name="Megens H.J."/>
        </authorList>
    </citation>
    <scope>NUCLEOTIDE SEQUENCE [LARGE SCALE GENOMIC DNA]</scope>
    <source>
        <strain evidence="2">WM2013NL</strain>
        <tissue evidence="2">Head and thorax</tissue>
    </source>
</reference>
<dbReference type="CDD" id="cd06847">
    <property type="entry name" value="HFD_SUPT7L"/>
    <property type="match status" value="1"/>
</dbReference>
<evidence type="ECO:0000256" key="1">
    <source>
        <dbReference type="SAM" id="MobiDB-lite"/>
    </source>
</evidence>
<dbReference type="PANTHER" id="PTHR28598:SF1">
    <property type="entry name" value="STAGA COMPLEX 65 SUBUNIT GAMMA"/>
    <property type="match status" value="1"/>
</dbReference>
<comment type="caution">
    <text evidence="2">The sequence shown here is derived from an EMBL/GenBank/DDBJ whole genome shotgun (WGS) entry which is preliminary data.</text>
</comment>
<sequence length="322" mass="35782">MFTRKLWGELEEEADNDTILQSVNFNPIIELGMQNIPEISITVKSSPIKLPEPNLITHTIQLHAYCRQLESTLEQVENALAKSTVNQELLTIPNFPPQPESTLELKHTATPGVNHLPKEYNDFSTGIGPVILPFTPESHKRALKQCAAIALAFVGTSSCTNTALEAVADGLDCFLTKFCRSLRSAVDKQASNLPSGFADAISRVLTDLKVGNLHDFYQESIVDYHSKLKQKCKRLANKIEYLAGKEPPPLEEVPELHFPAALDGSFTPSLETGYQMLQNLEQEQLEGLEFIEIVGQEPKLEPMDYVQPDASLSPNSKKKRIT</sequence>
<name>A0A0L7KPV8_OPEBR</name>
<dbReference type="InterPro" id="IPR039460">
    <property type="entry name" value="SUPT7L/Spt7"/>
</dbReference>
<gene>
    <name evidence="2" type="ORF">OBRU01_23278</name>
</gene>
<feature type="region of interest" description="Disordered" evidence="1">
    <location>
        <begin position="302"/>
        <end position="322"/>
    </location>
</feature>
<dbReference type="GO" id="GO:0000124">
    <property type="term" value="C:SAGA complex"/>
    <property type="evidence" value="ECO:0007669"/>
    <property type="project" value="InterPro"/>
</dbReference>
<organism evidence="2 3">
    <name type="scientific">Operophtera brumata</name>
    <name type="common">Winter moth</name>
    <name type="synonym">Phalaena brumata</name>
    <dbReference type="NCBI Taxonomy" id="104452"/>
    <lineage>
        <taxon>Eukaryota</taxon>
        <taxon>Metazoa</taxon>
        <taxon>Ecdysozoa</taxon>
        <taxon>Arthropoda</taxon>
        <taxon>Hexapoda</taxon>
        <taxon>Insecta</taxon>
        <taxon>Pterygota</taxon>
        <taxon>Neoptera</taxon>
        <taxon>Endopterygota</taxon>
        <taxon>Lepidoptera</taxon>
        <taxon>Glossata</taxon>
        <taxon>Ditrysia</taxon>
        <taxon>Geometroidea</taxon>
        <taxon>Geometridae</taxon>
        <taxon>Larentiinae</taxon>
        <taxon>Operophtera</taxon>
    </lineage>
</organism>
<dbReference type="Proteomes" id="UP000037510">
    <property type="component" value="Unassembled WGS sequence"/>
</dbReference>
<dbReference type="OrthoDB" id="6021257at2759"/>
<dbReference type="EMBL" id="JTDY01007689">
    <property type="protein sequence ID" value="KOB65009.1"/>
    <property type="molecule type" value="Genomic_DNA"/>
</dbReference>
<evidence type="ECO:0000313" key="2">
    <source>
        <dbReference type="EMBL" id="KOB65009.1"/>
    </source>
</evidence>
<dbReference type="AlphaFoldDB" id="A0A0L7KPV8"/>
<evidence type="ECO:0000313" key="3">
    <source>
        <dbReference type="Proteomes" id="UP000037510"/>
    </source>
</evidence>
<proteinExistence type="predicted"/>
<keyword evidence="3" id="KW-1185">Reference proteome</keyword>
<protein>
    <submittedName>
        <fullName evidence="2">STAGA complex 65 subunit gamma</fullName>
    </submittedName>
</protein>
<dbReference type="PANTHER" id="PTHR28598">
    <property type="entry name" value="STAGA COMPLEX 65 SUBUNIT GAMMA"/>
    <property type="match status" value="1"/>
</dbReference>
<dbReference type="STRING" id="104452.A0A0L7KPV8"/>